<sequence>MMGSACIDPFCGCGSDAPLVPLAVFNRPGLNALSYRIGTFSSFRLKMLEEIAKNPALSQLTSREPDDYAVSLIEMFSAMADVMTFYSERIANEYFLGTARERASVEQLVRLIGHELSPGLAATAMLAFELEEGARVRIRKGLPVMSIPGQDEVPQTYETIEELVAHGDLNAARAFAVPMAFSAFAAGRAGFALAERPADLRIGDVLALFDGELFEEKRVEAIEGEWGGLALRFTPPIQASGFAADRTELRKFERRLALFGCNAPTTVQLYSTSPSIEPDKRWSTHAISDVLTPSGDGFYALETSIHGLSPGTRVLINTGGATPRQLTATVDATREGIATVSTTDGLDVAQLSQTVTHARFARTFSGRPALAAGSQTEIVSRDGANRLVAFLPMSGFSAATHSIDSVRVTGNPVLVATSSSSRLFVRNAERALIGLTRAAGGFEALVDYGGILTTDPAAIVLATGELLVFGRGTDARLWVIGAGTPSSGWTSLGGILTSMPSATSWGGGRVDVFVRGADRALWTRTREATWSSWISLSGALASAPAAVSTLPGRIDVVARGDDGGLLHRRWTGTAWTDWLNFGGNLAGQPAIAALPGDEVAIAVRRVDKTLGVIARRGNAWSEWQLVDAQLASDPVLTVASGTLRIAARNGDDVIVENARQVSGWAGWTKREAPVAIALDRRQSRILQVGARAIEPRGFDYPKELAGNQLVLRAKPGTVELGKGRRILIEAGEVQHFATVTSASLVSAIGGEAPDHVLLSFAPSLPRPLMAVIVRANIANASHGETQPEEQLGHGDASKSFAEFRLQRIPLTYLPEPGNLFGRASLEVRVNGVLWSATPNLFGRKPSDEVYTLKTSDDGASTVGFGDGRTGRRLPTGVLAVTARYRKGLGLVGRMRPGQLALPLERPVGLRAVANPMASIGGADPEDRDDARKNAPNGVRTFGRAVSLQDFEWLALSTRLVVRATVSWVWLGLGKAVHISVLGEGGGRVPADQLAQLASSLARARDLNWPLYLASLTQVPLTVSARIVCDPRFERDGVMANAHAALMSAFRYDRMIPGMPVHLSHVYAALQQTKGVVACDVDLFHLKGYETMTPAEQKIRAVNSERLQKHIRLFLARPLPKDPLLIDRFARRGFDNGVVPPVLPAELAFIEDPRDVTLSAVEAL</sequence>
<dbReference type="InterPro" id="IPR058502">
    <property type="entry name" value="PLL-like_beta-prop"/>
</dbReference>
<evidence type="ECO:0000259" key="1">
    <source>
        <dbReference type="Pfam" id="PF26607"/>
    </source>
</evidence>
<dbReference type="EMBL" id="NAAC01000041">
    <property type="protein sequence ID" value="RDJ03951.1"/>
    <property type="molecule type" value="Genomic_DNA"/>
</dbReference>
<organism evidence="2 3">
    <name type="scientific">Rhizobium grahamii</name>
    <dbReference type="NCBI Taxonomy" id="1120045"/>
    <lineage>
        <taxon>Bacteria</taxon>
        <taxon>Pseudomonadati</taxon>
        <taxon>Pseudomonadota</taxon>
        <taxon>Alphaproteobacteria</taxon>
        <taxon>Hyphomicrobiales</taxon>
        <taxon>Rhizobiaceae</taxon>
        <taxon>Rhizobium/Agrobacterium group</taxon>
        <taxon>Rhizobium</taxon>
    </lineage>
</organism>
<reference evidence="2 3" key="1">
    <citation type="submission" date="2017-03" db="EMBL/GenBank/DDBJ databases">
        <title>Genome analysis of Rhizobial strains effectives or ineffectives for nitrogen fixation isolated from bean seeds.</title>
        <authorList>
            <person name="Peralta H."/>
            <person name="Aguilar-Vera A."/>
            <person name="Mora Y."/>
            <person name="Vargas-Lagunas C."/>
            <person name="Girard L."/>
            <person name="Mora J."/>
        </authorList>
    </citation>
    <scope>NUCLEOTIDE SEQUENCE [LARGE SCALE GENOMIC DNA]</scope>
    <source>
        <strain evidence="2 3">CCGM3</strain>
    </source>
</reference>
<dbReference type="Proteomes" id="UP000254939">
    <property type="component" value="Unassembled WGS sequence"/>
</dbReference>
<name>A0A370KGT9_9HYPH</name>
<feature type="domain" description="PLL-like beta propeller" evidence="1">
    <location>
        <begin position="399"/>
        <end position="669"/>
    </location>
</feature>
<dbReference type="Pfam" id="PF26607">
    <property type="entry name" value="DUF8189"/>
    <property type="match status" value="1"/>
</dbReference>
<evidence type="ECO:0000313" key="3">
    <source>
        <dbReference type="Proteomes" id="UP000254939"/>
    </source>
</evidence>
<comment type="caution">
    <text evidence="2">The sequence shown here is derived from an EMBL/GenBank/DDBJ whole genome shotgun (WGS) entry which is preliminary data.</text>
</comment>
<dbReference type="Gene3D" id="2.120.10.70">
    <property type="entry name" value="Fucose-specific lectin"/>
    <property type="match status" value="1"/>
</dbReference>
<proteinExistence type="predicted"/>
<dbReference type="CDD" id="cd22954">
    <property type="entry name" value="PLL_lectin"/>
    <property type="match status" value="1"/>
</dbReference>
<evidence type="ECO:0000313" key="2">
    <source>
        <dbReference type="EMBL" id="RDJ03951.1"/>
    </source>
</evidence>
<gene>
    <name evidence="2" type="ORF">B5K06_29040</name>
</gene>
<dbReference type="OrthoDB" id="266253at2"/>
<accession>A0A370KGT9</accession>
<dbReference type="SUPFAM" id="SSF89372">
    <property type="entry name" value="Fucose-specific lectin"/>
    <property type="match status" value="2"/>
</dbReference>
<dbReference type="AlphaFoldDB" id="A0A370KGT9"/>
<protein>
    <recommendedName>
        <fullName evidence="1">PLL-like beta propeller domain-containing protein</fullName>
    </recommendedName>
</protein>